<organism evidence="2 3">
    <name type="scientific">Prorocentrum cordatum</name>
    <dbReference type="NCBI Taxonomy" id="2364126"/>
    <lineage>
        <taxon>Eukaryota</taxon>
        <taxon>Sar</taxon>
        <taxon>Alveolata</taxon>
        <taxon>Dinophyceae</taxon>
        <taxon>Prorocentrales</taxon>
        <taxon>Prorocentraceae</taxon>
        <taxon>Prorocentrum</taxon>
    </lineage>
</organism>
<comment type="caution">
    <text evidence="2">The sequence shown here is derived from an EMBL/GenBank/DDBJ whole genome shotgun (WGS) entry which is preliminary data.</text>
</comment>
<feature type="compositionally biased region" description="Gly residues" evidence="1">
    <location>
        <begin position="120"/>
        <end position="130"/>
    </location>
</feature>
<evidence type="ECO:0000313" key="2">
    <source>
        <dbReference type="EMBL" id="CAK0812522.1"/>
    </source>
</evidence>
<evidence type="ECO:0000256" key="1">
    <source>
        <dbReference type="SAM" id="MobiDB-lite"/>
    </source>
</evidence>
<protein>
    <recommendedName>
        <fullName evidence="4">SUZ domain-containing protein</fullName>
    </recommendedName>
</protein>
<dbReference type="Proteomes" id="UP001189429">
    <property type="component" value="Unassembled WGS sequence"/>
</dbReference>
<gene>
    <name evidence="2" type="ORF">PCOR1329_LOCUS16791</name>
</gene>
<feature type="compositionally biased region" description="Basic and acidic residues" evidence="1">
    <location>
        <begin position="43"/>
        <end position="62"/>
    </location>
</feature>
<accession>A0ABN9R1E2</accession>
<feature type="compositionally biased region" description="Low complexity" evidence="1">
    <location>
        <begin position="144"/>
        <end position="153"/>
    </location>
</feature>
<feature type="compositionally biased region" description="Low complexity" evidence="1">
    <location>
        <begin position="101"/>
        <end position="119"/>
    </location>
</feature>
<name>A0ABN9R1E2_9DINO</name>
<dbReference type="EMBL" id="CAUYUJ010005169">
    <property type="protein sequence ID" value="CAK0812522.1"/>
    <property type="molecule type" value="Genomic_DNA"/>
</dbReference>
<feature type="non-terminal residue" evidence="2">
    <location>
        <position position="1"/>
    </location>
</feature>
<evidence type="ECO:0008006" key="4">
    <source>
        <dbReference type="Google" id="ProtNLM"/>
    </source>
</evidence>
<reference evidence="2" key="1">
    <citation type="submission" date="2023-10" db="EMBL/GenBank/DDBJ databases">
        <authorList>
            <person name="Chen Y."/>
            <person name="Shah S."/>
            <person name="Dougan E. K."/>
            <person name="Thang M."/>
            <person name="Chan C."/>
        </authorList>
    </citation>
    <scope>NUCLEOTIDE SEQUENCE [LARGE SCALE GENOMIC DNA]</scope>
</reference>
<proteinExistence type="predicted"/>
<keyword evidence="3" id="KW-1185">Reference proteome</keyword>
<feature type="region of interest" description="Disordered" evidence="1">
    <location>
        <begin position="1"/>
        <end position="177"/>
    </location>
</feature>
<evidence type="ECO:0000313" key="3">
    <source>
        <dbReference type="Proteomes" id="UP001189429"/>
    </source>
</evidence>
<sequence>APRSAAPTTPPRRGRPAAVAGSDGAPSPGVGAIPLTPDVPAHGVEEPEAQDRRRAFDIERQYEALQLSSAQQPCPRGPRADEDEARDYHRARREVFRRTGPRASSSWRRSRAPGAAATGRGPGRAAGGFGQRPSAACGVRSPPGSCWASARSRSGSRRCRRPATSIQHASGLPPARE</sequence>